<sequence>MSFDVPEGSFFVVMGLSGSGKSTLIRCLNRLIEPTAGQVLIDGEDVTSLDDEALRALRRNKIGMVFQHFALLPHKTVRENVEFGLKIRGVGSEERRAAADEALDVVGLARWGDYKPGALSGGMKQRVGLARALASQTDILLMDEPFSALDPLIRRDMQDEMLELQRRFRKTVVFITHDLHEALHLGDRIAIMKEGRFVQTSTPEDIVRAPEDPYVAAFTQDVDRGRVVTAATLMREPIEVGRTADATVAADAPIATAYAACEEGLPVPVLDDAGRCVGALHPTDVFSELARNPEAESETGAPSAVRPSASA</sequence>
<dbReference type="GO" id="GO:0005886">
    <property type="term" value="C:plasma membrane"/>
    <property type="evidence" value="ECO:0007669"/>
    <property type="project" value="UniProtKB-SubCell"/>
</dbReference>
<comment type="catalytic activity">
    <reaction evidence="5">
        <text>a quaternary ammonium(out) + ATP + H2O = a quaternary ammonium(in) + ADP + phosphate + H(+)</text>
        <dbReference type="Rhea" id="RHEA:11036"/>
        <dbReference type="ChEBI" id="CHEBI:15377"/>
        <dbReference type="ChEBI" id="CHEBI:15378"/>
        <dbReference type="ChEBI" id="CHEBI:30616"/>
        <dbReference type="ChEBI" id="CHEBI:35267"/>
        <dbReference type="ChEBI" id="CHEBI:43474"/>
        <dbReference type="ChEBI" id="CHEBI:456216"/>
        <dbReference type="EC" id="7.6.2.9"/>
    </reaction>
    <physiologicalReaction direction="left-to-right" evidence="5">
        <dbReference type="Rhea" id="RHEA:11037"/>
    </physiologicalReaction>
</comment>
<dbReference type="FunFam" id="3.40.50.300:FF:000201">
    <property type="entry name" value="Glycine betaine/L-proline ABC transporter ATP-binding protein"/>
    <property type="match status" value="1"/>
</dbReference>
<feature type="domain" description="ABC transporter" evidence="9">
    <location>
        <begin position="1"/>
        <end position="219"/>
    </location>
</feature>
<organism evidence="10 11">
    <name type="scientific">Thalassobaculum fulvum</name>
    <dbReference type="NCBI Taxonomy" id="1633335"/>
    <lineage>
        <taxon>Bacteria</taxon>
        <taxon>Pseudomonadati</taxon>
        <taxon>Pseudomonadota</taxon>
        <taxon>Alphaproteobacteria</taxon>
        <taxon>Rhodospirillales</taxon>
        <taxon>Thalassobaculaceae</taxon>
        <taxon>Thalassobaculum</taxon>
    </lineage>
</organism>
<keyword evidence="7" id="KW-0472">Membrane</keyword>
<dbReference type="EC" id="7.6.2.9" evidence="7"/>
<dbReference type="Gene3D" id="3.40.50.300">
    <property type="entry name" value="P-loop containing nucleotide triphosphate hydrolases"/>
    <property type="match status" value="1"/>
</dbReference>
<protein>
    <recommendedName>
        <fullName evidence="7">Quaternary amine transport ATP-binding protein</fullName>
        <ecNumber evidence="7">7.6.2.9</ecNumber>
    </recommendedName>
</protein>
<evidence type="ECO:0000256" key="8">
    <source>
        <dbReference type="SAM" id="MobiDB-lite"/>
    </source>
</evidence>
<dbReference type="NCBIfam" id="TIGR01186">
    <property type="entry name" value="proV"/>
    <property type="match status" value="1"/>
</dbReference>
<evidence type="ECO:0000313" key="11">
    <source>
        <dbReference type="Proteomes" id="UP000630353"/>
    </source>
</evidence>
<feature type="region of interest" description="Disordered" evidence="8">
    <location>
        <begin position="290"/>
        <end position="311"/>
    </location>
</feature>
<evidence type="ECO:0000256" key="7">
    <source>
        <dbReference type="RuleBase" id="RU369116"/>
    </source>
</evidence>
<dbReference type="SUPFAM" id="SSF52540">
    <property type="entry name" value="P-loop containing nucleoside triphosphate hydrolases"/>
    <property type="match status" value="1"/>
</dbReference>
<dbReference type="InterPro" id="IPR027417">
    <property type="entry name" value="P-loop_NTPase"/>
</dbReference>
<dbReference type="GO" id="GO:0031460">
    <property type="term" value="P:glycine betaine transport"/>
    <property type="evidence" value="ECO:0007669"/>
    <property type="project" value="InterPro"/>
</dbReference>
<comment type="subunit">
    <text evidence="6">The complex is probably composed of two ATP-binding proteins (TmoW), two transmembrane proteins (TmoV) and a solute-binding protein (TmoX).</text>
</comment>
<dbReference type="PROSITE" id="PS00211">
    <property type="entry name" value="ABC_TRANSPORTER_1"/>
    <property type="match status" value="1"/>
</dbReference>
<name>A0A919CR38_9PROT</name>
<dbReference type="AlphaFoldDB" id="A0A919CR38"/>
<dbReference type="GO" id="GO:0006970">
    <property type="term" value="P:response to osmotic stress"/>
    <property type="evidence" value="ECO:0007669"/>
    <property type="project" value="UniProtKB-ARBA"/>
</dbReference>
<dbReference type="GO" id="GO:0015418">
    <property type="term" value="F:ABC-type quaternary ammonium compound transporting activity"/>
    <property type="evidence" value="ECO:0007669"/>
    <property type="project" value="UniProtKB-EC"/>
</dbReference>
<evidence type="ECO:0000256" key="6">
    <source>
        <dbReference type="ARBA" id="ARBA00061968"/>
    </source>
</evidence>
<evidence type="ECO:0000256" key="2">
    <source>
        <dbReference type="ARBA" id="ARBA00022448"/>
    </source>
</evidence>
<dbReference type="PANTHER" id="PTHR43869:SF1">
    <property type="entry name" value="GLYCINE BETAINE_PROLINE BETAINE TRANSPORT SYSTEM ATP-BINDING PROTEIN PROV"/>
    <property type="match status" value="1"/>
</dbReference>
<dbReference type="SMART" id="SM00382">
    <property type="entry name" value="AAA"/>
    <property type="match status" value="1"/>
</dbReference>
<dbReference type="InterPro" id="IPR051921">
    <property type="entry name" value="ABC_osmolyte_uptake_ATP-bind"/>
</dbReference>
<evidence type="ECO:0000256" key="5">
    <source>
        <dbReference type="ARBA" id="ARBA00051811"/>
    </source>
</evidence>
<evidence type="ECO:0000256" key="3">
    <source>
        <dbReference type="ARBA" id="ARBA00022741"/>
    </source>
</evidence>
<gene>
    <name evidence="10" type="ORF">GCM10017083_38290</name>
</gene>
<dbReference type="InterPro" id="IPR003439">
    <property type="entry name" value="ABC_transporter-like_ATP-bd"/>
</dbReference>
<keyword evidence="7" id="KW-1003">Cell membrane</keyword>
<dbReference type="GO" id="GO:0016887">
    <property type="term" value="F:ATP hydrolysis activity"/>
    <property type="evidence" value="ECO:0007669"/>
    <property type="project" value="UniProtKB-UniRule"/>
</dbReference>
<proteinExistence type="inferred from homology"/>
<keyword evidence="11" id="KW-1185">Reference proteome</keyword>
<accession>A0A919CR38</accession>
<comment type="caution">
    <text evidence="10">The sequence shown here is derived from an EMBL/GenBank/DDBJ whole genome shotgun (WGS) entry which is preliminary data.</text>
</comment>
<comment type="subunit">
    <text evidence="7">The complex is probably composed of two ATP-binding proteins, two transmembrane proteins and a solute-binding protein.</text>
</comment>
<dbReference type="InterPro" id="IPR017871">
    <property type="entry name" value="ABC_transporter-like_CS"/>
</dbReference>
<keyword evidence="4 7" id="KW-0067">ATP-binding</keyword>
<dbReference type="Proteomes" id="UP000630353">
    <property type="component" value="Unassembled WGS sequence"/>
</dbReference>
<keyword evidence="3 7" id="KW-0547">Nucleotide-binding</keyword>
<dbReference type="InterPro" id="IPR005892">
    <property type="entry name" value="Gly-betaine_transp_ATP-bd"/>
</dbReference>
<dbReference type="PANTHER" id="PTHR43869">
    <property type="entry name" value="GLYCINE BETAINE/PROLINE BETAINE TRANSPORT SYSTEM ATP-BINDING PROTEIN PROV"/>
    <property type="match status" value="1"/>
</dbReference>
<comment type="similarity">
    <text evidence="1 7">Belongs to the ABC transporter superfamily.</text>
</comment>
<reference evidence="10" key="1">
    <citation type="journal article" date="2014" name="Int. J. Syst. Evol. Microbiol.">
        <title>Complete genome sequence of Corynebacterium casei LMG S-19264T (=DSM 44701T), isolated from a smear-ripened cheese.</title>
        <authorList>
            <consortium name="US DOE Joint Genome Institute (JGI-PGF)"/>
            <person name="Walter F."/>
            <person name="Albersmeier A."/>
            <person name="Kalinowski J."/>
            <person name="Ruckert C."/>
        </authorList>
    </citation>
    <scope>NUCLEOTIDE SEQUENCE</scope>
    <source>
        <strain evidence="10">KCTC 42651</strain>
    </source>
</reference>
<dbReference type="GO" id="GO:0006865">
    <property type="term" value="P:amino acid transport"/>
    <property type="evidence" value="ECO:0007669"/>
    <property type="project" value="UniProtKB-UniRule"/>
</dbReference>
<evidence type="ECO:0000256" key="1">
    <source>
        <dbReference type="ARBA" id="ARBA00005417"/>
    </source>
</evidence>
<dbReference type="InterPro" id="IPR003593">
    <property type="entry name" value="AAA+_ATPase"/>
</dbReference>
<reference evidence="10" key="2">
    <citation type="submission" date="2020-09" db="EMBL/GenBank/DDBJ databases">
        <authorList>
            <person name="Sun Q."/>
            <person name="Kim S."/>
        </authorList>
    </citation>
    <scope>NUCLEOTIDE SEQUENCE</scope>
    <source>
        <strain evidence="10">KCTC 42651</strain>
    </source>
</reference>
<keyword evidence="7" id="KW-0997">Cell inner membrane</keyword>
<dbReference type="Pfam" id="PF00005">
    <property type="entry name" value="ABC_tran"/>
    <property type="match status" value="1"/>
</dbReference>
<dbReference type="EMBL" id="BMZS01000009">
    <property type="protein sequence ID" value="GHD57176.1"/>
    <property type="molecule type" value="Genomic_DNA"/>
</dbReference>
<dbReference type="PROSITE" id="PS50893">
    <property type="entry name" value="ABC_TRANSPORTER_2"/>
    <property type="match status" value="1"/>
</dbReference>
<evidence type="ECO:0000259" key="9">
    <source>
        <dbReference type="PROSITE" id="PS50893"/>
    </source>
</evidence>
<evidence type="ECO:0000313" key="10">
    <source>
        <dbReference type="EMBL" id="GHD57176.1"/>
    </source>
</evidence>
<dbReference type="GO" id="GO:0005524">
    <property type="term" value="F:ATP binding"/>
    <property type="evidence" value="ECO:0007669"/>
    <property type="project" value="UniProtKB-UniRule"/>
</dbReference>
<evidence type="ECO:0000256" key="4">
    <source>
        <dbReference type="ARBA" id="ARBA00022840"/>
    </source>
</evidence>
<comment type="subcellular location">
    <subcellularLocation>
        <location evidence="7">Cell inner membrane</location>
        <topology evidence="7">Peripheral membrane protein</topology>
    </subcellularLocation>
</comment>
<keyword evidence="2 7" id="KW-0813">Transport</keyword>